<evidence type="ECO:0000313" key="2">
    <source>
        <dbReference type="EMBL" id="CQR72338.1"/>
    </source>
</evidence>
<evidence type="ECO:0000259" key="1">
    <source>
        <dbReference type="Pfam" id="PF18978"/>
    </source>
</evidence>
<dbReference type="RefSeq" id="WP_021167054.1">
    <property type="nucleotide sequence ID" value="NZ_CTRP01000010.1"/>
</dbReference>
<keyword evidence="2" id="KW-0489">Methyltransferase</keyword>
<dbReference type="EC" id="2.1.1.-" evidence="2"/>
<gene>
    <name evidence="2" type="ORF">SpAn4DRAFT_2798</name>
</gene>
<dbReference type="GO" id="GO:0008168">
    <property type="term" value="F:methyltransferase activity"/>
    <property type="evidence" value="ECO:0007669"/>
    <property type="project" value="UniProtKB-KW"/>
</dbReference>
<dbReference type="EMBL" id="CTRP01000010">
    <property type="protein sequence ID" value="CQR72338.1"/>
    <property type="molecule type" value="Genomic_DNA"/>
</dbReference>
<feature type="domain" description="DUF5714" evidence="1">
    <location>
        <begin position="68"/>
        <end position="237"/>
    </location>
</feature>
<dbReference type="GO" id="GO:0032259">
    <property type="term" value="P:methylation"/>
    <property type="evidence" value="ECO:0007669"/>
    <property type="project" value="UniProtKB-KW"/>
</dbReference>
<dbReference type="AlphaFoldDB" id="A0A0U1KY40"/>
<evidence type="ECO:0000313" key="3">
    <source>
        <dbReference type="Proteomes" id="UP000049855"/>
    </source>
</evidence>
<dbReference type="Proteomes" id="UP000049855">
    <property type="component" value="Unassembled WGS sequence"/>
</dbReference>
<dbReference type="InterPro" id="IPR043768">
    <property type="entry name" value="DUF5714"/>
</dbReference>
<accession>A0A0U1KY40</accession>
<organism evidence="2 3">
    <name type="scientific">Sporomusa ovata</name>
    <dbReference type="NCBI Taxonomy" id="2378"/>
    <lineage>
        <taxon>Bacteria</taxon>
        <taxon>Bacillati</taxon>
        <taxon>Bacillota</taxon>
        <taxon>Negativicutes</taxon>
        <taxon>Selenomonadales</taxon>
        <taxon>Sporomusaceae</taxon>
        <taxon>Sporomusa</taxon>
    </lineage>
</organism>
<protein>
    <submittedName>
        <fullName evidence="2">Methyltransferase</fullName>
        <ecNumber evidence="2">2.1.1.-</ecNumber>
    </submittedName>
</protein>
<sequence length="241" mass="26707">MDHDNNCCSKADHISGCMVCGRELCYFPEISVRANCFYCGKEDITNVFCLGGHYVCDECHRKDVLEIVEQICIDSDLTDPVELALCIFDLKKLHMHGPEYHSIVPAVLVSAYGNSIDKKDIPAIKEAILRGKAIFGGICGTHGTCGACIGVGIAYSVIQKVTPYSKENRGEANRMTAHALMAISKFGGPRCCKRDSMIAIETAKKNFRFFSDSGESRYECSQFINNNMCIHSDCPFYPNKE</sequence>
<name>A0A0U1KY40_9FIRM</name>
<proteinExistence type="predicted"/>
<keyword evidence="3" id="KW-1185">Reference proteome</keyword>
<dbReference type="Pfam" id="PF18978">
    <property type="entry name" value="DUF5714"/>
    <property type="match status" value="1"/>
</dbReference>
<reference evidence="3" key="1">
    <citation type="submission" date="2015-03" db="EMBL/GenBank/DDBJ databases">
        <authorList>
            <person name="Nijsse Bart"/>
        </authorList>
    </citation>
    <scope>NUCLEOTIDE SEQUENCE [LARGE SCALE GENOMIC DNA]</scope>
</reference>
<keyword evidence="2" id="KW-0808">Transferase</keyword>